<dbReference type="Pfam" id="PF17191">
    <property type="entry name" value="RecG_wedge"/>
    <property type="match status" value="1"/>
</dbReference>
<dbReference type="InterPro" id="IPR001650">
    <property type="entry name" value="Helicase_C-like"/>
</dbReference>
<dbReference type="EMBL" id="BHVZ01000002">
    <property type="protein sequence ID" value="GCB29802.1"/>
    <property type="molecule type" value="Genomic_DNA"/>
</dbReference>
<comment type="similarity">
    <text evidence="1 15">Belongs to the helicase family. RecG subfamily.</text>
</comment>
<evidence type="ECO:0000313" key="19">
    <source>
        <dbReference type="Proteomes" id="UP000287361"/>
    </source>
</evidence>
<keyword evidence="9 15" id="KW-0233">DNA recombination</keyword>
<dbReference type="InterPro" id="IPR012340">
    <property type="entry name" value="NA-bd_OB-fold"/>
</dbReference>
<accession>A0A401LE96</accession>
<keyword evidence="10 15" id="KW-0234">DNA repair</keyword>
<dbReference type="Gene3D" id="2.40.50.140">
    <property type="entry name" value="Nucleic acid-binding proteins"/>
    <property type="match status" value="1"/>
</dbReference>
<evidence type="ECO:0000256" key="7">
    <source>
        <dbReference type="ARBA" id="ARBA00022840"/>
    </source>
</evidence>
<dbReference type="SUPFAM" id="SSF52540">
    <property type="entry name" value="P-loop containing nucleoside triphosphate hydrolases"/>
    <property type="match status" value="2"/>
</dbReference>
<keyword evidence="19" id="KW-1185">Reference proteome</keyword>
<dbReference type="GO" id="GO:0006281">
    <property type="term" value="P:DNA repair"/>
    <property type="evidence" value="ECO:0007669"/>
    <property type="project" value="UniProtKB-UniRule"/>
</dbReference>
<evidence type="ECO:0000256" key="1">
    <source>
        <dbReference type="ARBA" id="ARBA00007504"/>
    </source>
</evidence>
<proteinExistence type="inferred from homology"/>
<dbReference type="PROSITE" id="PS51192">
    <property type="entry name" value="HELICASE_ATP_BIND_1"/>
    <property type="match status" value="1"/>
</dbReference>
<dbReference type="InterPro" id="IPR011545">
    <property type="entry name" value="DEAD/DEAH_box_helicase_dom"/>
</dbReference>
<comment type="function">
    <text evidence="15">Plays a critical role in recombination and DNA repair. Helps process Holliday junction intermediates to mature products by catalyzing branch migration. Has replication fork regression activity, unwinds stalled or blocked replication forks to make a HJ that can be resolved. Has a DNA unwinding activity characteristic of a DNA helicase with 3'-5' polarity.</text>
</comment>
<dbReference type="CDD" id="cd04488">
    <property type="entry name" value="RecG_wedge_OBF"/>
    <property type="match status" value="1"/>
</dbReference>
<dbReference type="PANTHER" id="PTHR47964:SF1">
    <property type="entry name" value="ATP-DEPENDENT DNA HELICASE HOMOLOG RECG, CHLOROPLASTIC"/>
    <property type="match status" value="1"/>
</dbReference>
<keyword evidence="4 15" id="KW-0227">DNA damage</keyword>
<evidence type="ECO:0000256" key="13">
    <source>
        <dbReference type="ARBA" id="ARBA00034808"/>
    </source>
</evidence>
<evidence type="ECO:0000256" key="11">
    <source>
        <dbReference type="ARBA" id="ARBA00023235"/>
    </source>
</evidence>
<dbReference type="InterPro" id="IPR027417">
    <property type="entry name" value="P-loop_NTPase"/>
</dbReference>
<dbReference type="InterPro" id="IPR014001">
    <property type="entry name" value="Helicase_ATP-bd"/>
</dbReference>
<dbReference type="Pfam" id="PF00270">
    <property type="entry name" value="DEAD"/>
    <property type="match status" value="1"/>
</dbReference>
<dbReference type="PANTHER" id="PTHR47964">
    <property type="entry name" value="ATP-DEPENDENT DNA HELICASE HOMOLOG RECG, CHLOROPLASTIC"/>
    <property type="match status" value="1"/>
</dbReference>
<evidence type="ECO:0000259" key="16">
    <source>
        <dbReference type="PROSITE" id="PS51192"/>
    </source>
</evidence>
<dbReference type="EC" id="5.6.2.4" evidence="13 15"/>
<name>A0A401LE96_9FIRM</name>
<comment type="catalytic activity">
    <reaction evidence="12 15">
        <text>Couples ATP hydrolysis with the unwinding of duplex DNA by translocating in the 3'-5' direction.</text>
        <dbReference type="EC" id="5.6.2.4"/>
    </reaction>
</comment>
<dbReference type="GO" id="GO:0016887">
    <property type="term" value="F:ATP hydrolysis activity"/>
    <property type="evidence" value="ECO:0007669"/>
    <property type="project" value="RHEA"/>
</dbReference>
<evidence type="ECO:0000256" key="5">
    <source>
        <dbReference type="ARBA" id="ARBA00022801"/>
    </source>
</evidence>
<dbReference type="SMART" id="SM00490">
    <property type="entry name" value="HELICc"/>
    <property type="match status" value="1"/>
</dbReference>
<keyword evidence="7 15" id="KW-0067">ATP-binding</keyword>
<evidence type="ECO:0000256" key="2">
    <source>
        <dbReference type="ARBA" id="ARBA00017846"/>
    </source>
</evidence>
<evidence type="ECO:0000256" key="6">
    <source>
        <dbReference type="ARBA" id="ARBA00022806"/>
    </source>
</evidence>
<dbReference type="GO" id="GO:0043138">
    <property type="term" value="F:3'-5' DNA helicase activity"/>
    <property type="evidence" value="ECO:0007669"/>
    <property type="project" value="UniProtKB-EC"/>
</dbReference>
<protein>
    <recommendedName>
        <fullName evidence="2 15">ATP-dependent DNA helicase RecG</fullName>
        <ecNumber evidence="13 15">5.6.2.4</ecNumber>
    </recommendedName>
</protein>
<evidence type="ECO:0000256" key="12">
    <source>
        <dbReference type="ARBA" id="ARBA00034617"/>
    </source>
</evidence>
<dbReference type="NCBIfam" id="TIGR00643">
    <property type="entry name" value="recG"/>
    <property type="match status" value="1"/>
</dbReference>
<dbReference type="CDD" id="cd17992">
    <property type="entry name" value="DEXHc_RecG"/>
    <property type="match status" value="1"/>
</dbReference>
<dbReference type="InterPro" id="IPR004609">
    <property type="entry name" value="ATP-dep_DNA_helicase_RecG"/>
</dbReference>
<keyword evidence="6 15" id="KW-0347">Helicase</keyword>
<evidence type="ECO:0000256" key="14">
    <source>
        <dbReference type="ARBA" id="ARBA00048988"/>
    </source>
</evidence>
<dbReference type="GO" id="GO:0005524">
    <property type="term" value="F:ATP binding"/>
    <property type="evidence" value="ECO:0007669"/>
    <property type="project" value="UniProtKB-KW"/>
</dbReference>
<evidence type="ECO:0000313" key="18">
    <source>
        <dbReference type="EMBL" id="GCB29802.1"/>
    </source>
</evidence>
<dbReference type="Gene3D" id="3.40.50.300">
    <property type="entry name" value="P-loop containing nucleotide triphosphate hydrolases"/>
    <property type="match status" value="2"/>
</dbReference>
<evidence type="ECO:0000256" key="9">
    <source>
        <dbReference type="ARBA" id="ARBA00023172"/>
    </source>
</evidence>
<comment type="catalytic activity">
    <reaction evidence="14 15">
        <text>ATP + H2O = ADP + phosphate + H(+)</text>
        <dbReference type="Rhea" id="RHEA:13065"/>
        <dbReference type="ChEBI" id="CHEBI:15377"/>
        <dbReference type="ChEBI" id="CHEBI:15378"/>
        <dbReference type="ChEBI" id="CHEBI:30616"/>
        <dbReference type="ChEBI" id="CHEBI:43474"/>
        <dbReference type="ChEBI" id="CHEBI:456216"/>
        <dbReference type="EC" id="5.6.2.4"/>
    </reaction>
</comment>
<dbReference type="GO" id="GO:0003677">
    <property type="term" value="F:DNA binding"/>
    <property type="evidence" value="ECO:0007669"/>
    <property type="project" value="UniProtKB-KW"/>
</dbReference>
<evidence type="ECO:0000256" key="8">
    <source>
        <dbReference type="ARBA" id="ARBA00023125"/>
    </source>
</evidence>
<dbReference type="InterPro" id="IPR033454">
    <property type="entry name" value="RecG_wedge"/>
</dbReference>
<dbReference type="InterPro" id="IPR045562">
    <property type="entry name" value="RecG_dom3_C"/>
</dbReference>
<sequence length="680" mass="76536">MRGQDAVSVLKGVGEQREKRLHRLGIVTVEDLLTHYPREYKDRSEILKIADLPPDEPATFLAQIKEEGQNSRHGRLVYTRMKVYDETGAVGVLWYNQPYMKSSLKIGEWYLFSGRLQKKYGRTEVVSPECERIGENFAGGRILPVYPSVEGLSQKMLRNLMEEALKEMSGGMQEELPLWLRKEYHLAERNFAIENIHFPKTEQGFYDARKRLVFEELFLLQTALYQLKSTLEERGEGIRLKKKKALQDGETLLPFALTDAQKRVLAEIVQDMTSGKIMNRLVQGDVGSGKTAVALLAAYWTIQNGYQAAMMAPTEVLARQHAASFRDLLEPAGITVVLLTGSLTAKEKRERLAQVADGTAQMVIGTHAVIQKGVEFQKLGLAITDEQHRFGVRQRSTLAEKGENVHTLVMTATPIPRTLALILYGDLDISIIDELPPGRQKIDTSAVDSRYHPRIYAFIEKHVAAGRQAYVICPMIEENEKLEVQSVLEYTAELTEELPHCRVACVHGKMKAKEKQTIMDSFAAGEIDVLVSTTVVEVGINVPNATIMLIENAERFGLAQLHQLRGRVGRGAEKSYCILVSDTKTKVAKERMKTMTESEDGFVISEKDLKLRGPGEFFGIRQHGLPELKIADLCRDLPILKEAQAAAAELLRKDRNLEQMEHQPLKVRIAGYLDGKRLEM</sequence>
<evidence type="ECO:0000256" key="10">
    <source>
        <dbReference type="ARBA" id="ARBA00023204"/>
    </source>
</evidence>
<dbReference type="SUPFAM" id="SSF50249">
    <property type="entry name" value="Nucleic acid-binding proteins"/>
    <property type="match status" value="1"/>
</dbReference>
<gene>
    <name evidence="18" type="primary">recG</name>
    <name evidence="18" type="ORF">KGMB03357_14630</name>
</gene>
<evidence type="ECO:0000256" key="4">
    <source>
        <dbReference type="ARBA" id="ARBA00022763"/>
    </source>
</evidence>
<dbReference type="Proteomes" id="UP000287361">
    <property type="component" value="Unassembled WGS sequence"/>
</dbReference>
<dbReference type="OrthoDB" id="9804325at2"/>
<evidence type="ECO:0000256" key="15">
    <source>
        <dbReference type="RuleBase" id="RU363016"/>
    </source>
</evidence>
<reference evidence="18 19" key="1">
    <citation type="submission" date="2018-10" db="EMBL/GenBank/DDBJ databases">
        <title>Draft Genome Sequence of Anaerotignum sp. KCTC 15736.</title>
        <authorList>
            <person name="Choi S.H."/>
            <person name="Kim J.S."/>
            <person name="Kang S.W."/>
            <person name="Lee J.S."/>
            <person name="Park S.H."/>
        </authorList>
    </citation>
    <scope>NUCLEOTIDE SEQUENCE [LARGE SCALE GENOMIC DNA]</scope>
    <source>
        <strain evidence="18 19">KCTC 15736</strain>
    </source>
</reference>
<feature type="domain" description="Helicase ATP-binding" evidence="16">
    <location>
        <begin position="271"/>
        <end position="432"/>
    </location>
</feature>
<evidence type="ECO:0000256" key="3">
    <source>
        <dbReference type="ARBA" id="ARBA00022741"/>
    </source>
</evidence>
<keyword evidence="5 15" id="KW-0378">Hydrolase</keyword>
<feature type="domain" description="Helicase C-terminal" evidence="17">
    <location>
        <begin position="451"/>
        <end position="610"/>
    </location>
</feature>
<dbReference type="Pfam" id="PF00271">
    <property type="entry name" value="Helicase_C"/>
    <property type="match status" value="1"/>
</dbReference>
<dbReference type="NCBIfam" id="NF008165">
    <property type="entry name" value="PRK10917.1-3"/>
    <property type="match status" value="1"/>
</dbReference>
<dbReference type="SMART" id="SM00487">
    <property type="entry name" value="DEXDc"/>
    <property type="match status" value="1"/>
</dbReference>
<keyword evidence="11" id="KW-0413">Isomerase</keyword>
<dbReference type="Pfam" id="PF19833">
    <property type="entry name" value="RecG_dom3_C"/>
    <property type="match status" value="1"/>
</dbReference>
<dbReference type="PROSITE" id="PS51194">
    <property type="entry name" value="HELICASE_CTER"/>
    <property type="match status" value="1"/>
</dbReference>
<dbReference type="AlphaFoldDB" id="A0A401LE96"/>
<keyword evidence="8" id="KW-0238">DNA-binding</keyword>
<comment type="caution">
    <text evidence="18">The sequence shown here is derived from an EMBL/GenBank/DDBJ whole genome shotgun (WGS) entry which is preliminary data.</text>
</comment>
<dbReference type="InterPro" id="IPR047112">
    <property type="entry name" value="RecG/Mfd"/>
</dbReference>
<evidence type="ECO:0000259" key="17">
    <source>
        <dbReference type="PROSITE" id="PS51194"/>
    </source>
</evidence>
<keyword evidence="3 15" id="KW-0547">Nucleotide-binding</keyword>
<dbReference type="NCBIfam" id="NF008168">
    <property type="entry name" value="PRK10917.2-2"/>
    <property type="match status" value="1"/>
</dbReference>
<dbReference type="GO" id="GO:0006310">
    <property type="term" value="P:DNA recombination"/>
    <property type="evidence" value="ECO:0007669"/>
    <property type="project" value="UniProtKB-UniRule"/>
</dbReference>
<organism evidence="18 19">
    <name type="scientific">Anaerotignum faecicola</name>
    <dbReference type="NCBI Taxonomy" id="2358141"/>
    <lineage>
        <taxon>Bacteria</taxon>
        <taxon>Bacillati</taxon>
        <taxon>Bacillota</taxon>
        <taxon>Clostridia</taxon>
        <taxon>Lachnospirales</taxon>
        <taxon>Anaerotignaceae</taxon>
        <taxon>Anaerotignum</taxon>
    </lineage>
</organism>